<dbReference type="Pfam" id="PF20629">
    <property type="entry name" value="GD_AH_C"/>
    <property type="match status" value="1"/>
</dbReference>
<protein>
    <recommendedName>
        <fullName evidence="1">D-galactarate/Altronate dehydratase C-terminal domain-containing protein</fullName>
    </recommendedName>
</protein>
<dbReference type="GO" id="GO:0019698">
    <property type="term" value="P:D-galacturonate catabolic process"/>
    <property type="evidence" value="ECO:0007669"/>
    <property type="project" value="TreeGrafter"/>
</dbReference>
<proteinExistence type="predicted"/>
<dbReference type="AlphaFoldDB" id="A0A6L5Z1B8"/>
<dbReference type="InterPro" id="IPR048332">
    <property type="entry name" value="GD_AH_C"/>
</dbReference>
<dbReference type="Proteomes" id="UP000474957">
    <property type="component" value="Unassembled WGS sequence"/>
</dbReference>
<keyword evidence="3" id="KW-1185">Reference proteome</keyword>
<sequence length="167" mass="17453">MLETGQDYRGVNPTQENIEAGLTTLTEKTMGPLSKIGRSGFAGCLGFADRPAAPGLHFMDTPFFSPTSLTGMALGGAQVGLFAMGVFNPSGMPLMPTLKVCGNPATLDRWADSIDVDVAALLTGAEDLDAGADRIHRAVRAVVAGEPTRAEHWTEGQLIAPRVTAAL</sequence>
<dbReference type="PANTHER" id="PTHR30536:SF5">
    <property type="entry name" value="ALTRONATE DEHYDRATASE"/>
    <property type="match status" value="1"/>
</dbReference>
<dbReference type="PANTHER" id="PTHR30536">
    <property type="entry name" value="ALTRONATE/GALACTARATE DEHYDRATASE"/>
    <property type="match status" value="1"/>
</dbReference>
<evidence type="ECO:0000313" key="3">
    <source>
        <dbReference type="Proteomes" id="UP000474957"/>
    </source>
</evidence>
<gene>
    <name evidence="2" type="ORF">GE300_09575</name>
</gene>
<feature type="domain" description="D-galactarate/Altronate dehydratase C-terminal" evidence="1">
    <location>
        <begin position="3"/>
        <end position="159"/>
    </location>
</feature>
<accession>A0A6L5Z1B8</accession>
<evidence type="ECO:0000313" key="2">
    <source>
        <dbReference type="EMBL" id="MSU89860.1"/>
    </source>
</evidence>
<dbReference type="RefSeq" id="WP_154446353.1">
    <property type="nucleotide sequence ID" value="NZ_WIND01000006.1"/>
</dbReference>
<organism evidence="2 3">
    <name type="scientific">Halovulum marinum</name>
    <dbReference type="NCBI Taxonomy" id="2662447"/>
    <lineage>
        <taxon>Bacteria</taxon>
        <taxon>Pseudomonadati</taxon>
        <taxon>Pseudomonadota</taxon>
        <taxon>Alphaproteobacteria</taxon>
        <taxon>Rhodobacterales</taxon>
        <taxon>Paracoccaceae</taxon>
        <taxon>Halovulum</taxon>
    </lineage>
</organism>
<reference evidence="2 3" key="1">
    <citation type="submission" date="2019-10" db="EMBL/GenBank/DDBJ databases">
        <title>Cognatihalovulum marinum gen. nov. sp. nov., a new member of the family Rhodobacteraceae isolated from deep seawater of the Northwest Indian Ocean.</title>
        <authorList>
            <person name="Ruan C."/>
            <person name="Wang J."/>
            <person name="Zheng X."/>
            <person name="Song L."/>
            <person name="Zhu Y."/>
            <person name="Huang Y."/>
            <person name="Lu Z."/>
            <person name="Du W."/>
            <person name="Huang L."/>
            <person name="Dai X."/>
        </authorList>
    </citation>
    <scope>NUCLEOTIDE SEQUENCE [LARGE SCALE GENOMIC DNA]</scope>
    <source>
        <strain evidence="2 3">2CG4</strain>
    </source>
</reference>
<name>A0A6L5Z1B8_9RHOB</name>
<comment type="caution">
    <text evidence="2">The sequence shown here is derived from an EMBL/GenBank/DDBJ whole genome shotgun (WGS) entry which is preliminary data.</text>
</comment>
<dbReference type="EMBL" id="WIND01000006">
    <property type="protein sequence ID" value="MSU89860.1"/>
    <property type="molecule type" value="Genomic_DNA"/>
</dbReference>
<dbReference type="InterPro" id="IPR052172">
    <property type="entry name" value="UxaA_altronate/galactarate_dh"/>
</dbReference>
<evidence type="ECO:0000259" key="1">
    <source>
        <dbReference type="Pfam" id="PF20629"/>
    </source>
</evidence>